<evidence type="ECO:0000256" key="4">
    <source>
        <dbReference type="ARBA" id="ARBA00022989"/>
    </source>
</evidence>
<keyword evidence="4 6" id="KW-1133">Transmembrane helix</keyword>
<evidence type="ECO:0000313" key="8">
    <source>
        <dbReference type="Proteomes" id="UP000094784"/>
    </source>
</evidence>
<dbReference type="OrthoDB" id="9775950at2"/>
<sequence length="518" mass="56335">MSQSTFVKSTLVLTIATLLSKVIGSIFRIPLQNIAGDEVLGIFSLVYPVYMVALYLSVAGIPIAISKLIAEANSSKDTAKIKKIYVTARILALSFGVISFTIIYGFSAQIANALGGPSTEIALIIVALTLLVAPYMAVYRGFFQGFGDMRPTAISQVIEQLVRVALILIVAYFLVAMDYSNDIVAGGIMAGSVLGALGSLVYLLYKYFRSSVKVTSKEKYSSKDFSTYSKTILKISIPIAIGSVTMALFNFVDSFTVTYGLRNAGADASEISFLYGIYGRGLTLVQITTVFASSIILPLVPLITTKIAERKMDETRSIIEQTHRMTHLISWPAAIGLLALTLPLNLALFKDLEGSLMLAMINLSSVFTSLTLLGTGVLQGMNAAKTGALIILSGVVLKVFANIFFIQAFGLDGAAYATLLVYFVLFIVNTVFIYRMIRFTVLGKDTVKMIVSSIVMGVAVGLPTLWLDFTHWSRMWAMGYLTIAIIVGGAIYFLLLWLMKAIHKQDLKKIPVIGKRFS</sequence>
<feature type="transmembrane region" description="Helical" evidence="6">
    <location>
        <begin position="478"/>
        <end position="499"/>
    </location>
</feature>
<feature type="transmembrane region" description="Helical" evidence="6">
    <location>
        <begin position="389"/>
        <end position="409"/>
    </location>
</feature>
<dbReference type="RefSeq" id="WP_069480016.1">
    <property type="nucleotide sequence ID" value="NZ_CP130331.1"/>
</dbReference>
<evidence type="ECO:0000313" key="7">
    <source>
        <dbReference type="EMBL" id="ODV54780.1"/>
    </source>
</evidence>
<protein>
    <submittedName>
        <fullName evidence="7">Polysaccharide biosynthesis/transport protein</fullName>
    </submittedName>
</protein>
<dbReference type="PANTHER" id="PTHR30250">
    <property type="entry name" value="PST FAMILY PREDICTED COLANIC ACID TRANSPORTER"/>
    <property type="match status" value="1"/>
</dbReference>
<feature type="transmembrane region" description="Helical" evidence="6">
    <location>
        <begin position="40"/>
        <end position="65"/>
    </location>
</feature>
<accession>A0A1E4R2S7</accession>
<proteinExistence type="predicted"/>
<keyword evidence="3 6" id="KW-0812">Transmembrane</keyword>
<dbReference type="CDD" id="cd13124">
    <property type="entry name" value="MATE_SpoVB_like"/>
    <property type="match status" value="1"/>
</dbReference>
<feature type="transmembrane region" description="Helical" evidence="6">
    <location>
        <begin position="121"/>
        <end position="139"/>
    </location>
</feature>
<feature type="transmembrane region" description="Helical" evidence="6">
    <location>
        <begin position="415"/>
        <end position="434"/>
    </location>
</feature>
<feature type="transmembrane region" description="Helical" evidence="6">
    <location>
        <begin position="355"/>
        <end position="377"/>
    </location>
</feature>
<feature type="transmembrane region" description="Helical" evidence="6">
    <location>
        <begin position="183"/>
        <end position="205"/>
    </location>
</feature>
<evidence type="ECO:0000256" key="3">
    <source>
        <dbReference type="ARBA" id="ARBA00022692"/>
    </source>
</evidence>
<dbReference type="InterPro" id="IPR050833">
    <property type="entry name" value="Poly_Biosynth_Transport"/>
</dbReference>
<feature type="transmembrane region" description="Helical" evidence="6">
    <location>
        <begin position="328"/>
        <end position="349"/>
    </location>
</feature>
<keyword evidence="5 6" id="KW-0472">Membrane</keyword>
<dbReference type="PIRSF" id="PIRSF038958">
    <property type="entry name" value="PG_synth_SpoVB"/>
    <property type="match status" value="1"/>
</dbReference>
<comment type="caution">
    <text evidence="7">The sequence shown here is derived from an EMBL/GenBank/DDBJ whole genome shotgun (WGS) entry which is preliminary data.</text>
</comment>
<evidence type="ECO:0000256" key="5">
    <source>
        <dbReference type="ARBA" id="ARBA00023136"/>
    </source>
</evidence>
<organism evidence="7 8">
    <name type="scientific">Lysinibacillus fusiformis</name>
    <dbReference type="NCBI Taxonomy" id="28031"/>
    <lineage>
        <taxon>Bacteria</taxon>
        <taxon>Bacillati</taxon>
        <taxon>Bacillota</taxon>
        <taxon>Bacilli</taxon>
        <taxon>Bacillales</taxon>
        <taxon>Bacillaceae</taxon>
        <taxon>Lysinibacillus</taxon>
    </lineage>
</organism>
<dbReference type="Pfam" id="PF01943">
    <property type="entry name" value="Polysacc_synt"/>
    <property type="match status" value="1"/>
</dbReference>
<feature type="transmembrane region" description="Helical" evidence="6">
    <location>
        <begin position="232"/>
        <end position="252"/>
    </location>
</feature>
<dbReference type="InterPro" id="IPR024923">
    <property type="entry name" value="PG_synth_SpoVB"/>
</dbReference>
<gene>
    <name evidence="7" type="ORF">BG258_02185</name>
</gene>
<dbReference type="AlphaFoldDB" id="A0A1E4R2S7"/>
<evidence type="ECO:0000256" key="2">
    <source>
        <dbReference type="ARBA" id="ARBA00022475"/>
    </source>
</evidence>
<reference evidence="7 8" key="1">
    <citation type="submission" date="2016-09" db="EMBL/GenBank/DDBJ databases">
        <title>Draft genome sequence of the soil isolate, Lysinibacillus fusiformis M5, a potential hypoxanthine producer.</title>
        <authorList>
            <person name="Gallegos-Monterrosa R."/>
            <person name="Maroti G."/>
            <person name="Balint B."/>
            <person name="Kovacs A.T."/>
        </authorList>
    </citation>
    <scope>NUCLEOTIDE SEQUENCE [LARGE SCALE GENOMIC DNA]</scope>
    <source>
        <strain evidence="7 8">M5</strain>
    </source>
</reference>
<comment type="subcellular location">
    <subcellularLocation>
        <location evidence="1">Cell membrane</location>
        <topology evidence="1">Multi-pass membrane protein</topology>
    </subcellularLocation>
</comment>
<feature type="transmembrane region" description="Helical" evidence="6">
    <location>
        <begin position="86"/>
        <end position="106"/>
    </location>
</feature>
<keyword evidence="2" id="KW-1003">Cell membrane</keyword>
<dbReference type="Proteomes" id="UP000094784">
    <property type="component" value="Unassembled WGS sequence"/>
</dbReference>
<dbReference type="GO" id="GO:0005886">
    <property type="term" value="C:plasma membrane"/>
    <property type="evidence" value="ECO:0007669"/>
    <property type="project" value="UniProtKB-SubCell"/>
</dbReference>
<name>A0A1E4R2S7_9BACI</name>
<feature type="transmembrane region" description="Helical" evidence="6">
    <location>
        <begin position="446"/>
        <end position="466"/>
    </location>
</feature>
<dbReference type="InterPro" id="IPR002797">
    <property type="entry name" value="Polysacc_synth"/>
</dbReference>
<feature type="transmembrane region" description="Helical" evidence="6">
    <location>
        <begin position="160"/>
        <end position="177"/>
    </location>
</feature>
<evidence type="ECO:0000256" key="1">
    <source>
        <dbReference type="ARBA" id="ARBA00004651"/>
    </source>
</evidence>
<evidence type="ECO:0000256" key="6">
    <source>
        <dbReference type="SAM" id="Phobius"/>
    </source>
</evidence>
<feature type="transmembrane region" description="Helical" evidence="6">
    <location>
        <begin position="284"/>
        <end position="307"/>
    </location>
</feature>
<dbReference type="EMBL" id="MECQ01000001">
    <property type="protein sequence ID" value="ODV54780.1"/>
    <property type="molecule type" value="Genomic_DNA"/>
</dbReference>
<dbReference type="PANTHER" id="PTHR30250:SF29">
    <property type="entry name" value="POLYSACCHARIDE BIOSYNTHESIS PROTEIN C-TERMINAL DOMAIN-CONTAINING PROTEIN"/>
    <property type="match status" value="1"/>
</dbReference>